<reference evidence="1 2" key="1">
    <citation type="submission" date="2016-10" db="EMBL/GenBank/DDBJ databases">
        <title>Description of Gloeomargarita lithophora gen. nov., sp. nov., a thylakoid-bearing basal-branching cyanobacterium with intracellular carbonates, and proposal for Gloeomargaritales ord. nov.</title>
        <authorList>
            <person name="Moreira D."/>
            <person name="Tavera R."/>
            <person name="Benzerara K."/>
            <person name="Skouri-Panet F."/>
            <person name="Couradeau E."/>
            <person name="Gerard E."/>
            <person name="Loussert C."/>
            <person name="Novelo E."/>
            <person name="Zivanovic Y."/>
            <person name="Lopez-Garcia P."/>
        </authorList>
    </citation>
    <scope>NUCLEOTIDE SEQUENCE [LARGE SCALE GENOMIC DNA]</scope>
    <source>
        <strain evidence="1 2">D10</strain>
    </source>
</reference>
<keyword evidence="2" id="KW-1185">Reference proteome</keyword>
<organism evidence="1 2">
    <name type="scientific">Gloeomargarita lithophora Alchichica-D10</name>
    <dbReference type="NCBI Taxonomy" id="1188229"/>
    <lineage>
        <taxon>Bacteria</taxon>
        <taxon>Bacillati</taxon>
        <taxon>Cyanobacteriota</taxon>
        <taxon>Cyanophyceae</taxon>
        <taxon>Gloeomargaritales</taxon>
        <taxon>Gloeomargaritaceae</taxon>
        <taxon>Gloeomargarita</taxon>
    </lineage>
</organism>
<name>A0A1J0AA81_9CYAN</name>
<accession>A0A1J0AA81</accession>
<dbReference type="EMBL" id="CP017675">
    <property type="protein sequence ID" value="APB32838.1"/>
    <property type="molecule type" value="Genomic_DNA"/>
</dbReference>
<protein>
    <submittedName>
        <fullName evidence="1">Hybrid sensor sensor protein</fullName>
    </submittedName>
</protein>
<evidence type="ECO:0000313" key="2">
    <source>
        <dbReference type="Proteomes" id="UP000180235"/>
    </source>
</evidence>
<proteinExistence type="predicted"/>
<feature type="non-terminal residue" evidence="1">
    <location>
        <position position="1"/>
    </location>
</feature>
<evidence type="ECO:0000313" key="1">
    <source>
        <dbReference type="EMBL" id="APB32838.1"/>
    </source>
</evidence>
<dbReference type="AlphaFoldDB" id="A0A1J0AA81"/>
<dbReference type="Proteomes" id="UP000180235">
    <property type="component" value="Chromosome"/>
</dbReference>
<gene>
    <name evidence="1" type="ORF">GlitD10_0526</name>
</gene>
<sequence length="44" mass="4424">SAGGIIASSLQPCLPSPGSGAVCSAFAGTYPRHPHLHLGMSHPR</sequence>
<dbReference type="KEGG" id="glt:GlitD10_0526"/>